<evidence type="ECO:0000256" key="2">
    <source>
        <dbReference type="ARBA" id="ARBA00022827"/>
    </source>
</evidence>
<keyword evidence="2" id="KW-0274">FAD</keyword>
<evidence type="ECO:0000313" key="5">
    <source>
        <dbReference type="Proteomes" id="UP000070444"/>
    </source>
</evidence>
<dbReference type="Gene3D" id="3.50.50.100">
    <property type="match status" value="1"/>
</dbReference>
<accession>A0A137NQ96</accession>
<evidence type="ECO:0000313" key="4">
    <source>
        <dbReference type="EMBL" id="KXN64935.1"/>
    </source>
</evidence>
<dbReference type="PANTHER" id="PTHR43735">
    <property type="entry name" value="APOPTOSIS-INDUCING FACTOR 1"/>
    <property type="match status" value="1"/>
</dbReference>
<dbReference type="GO" id="GO:0004174">
    <property type="term" value="F:electron-transferring-flavoprotein dehydrogenase activity"/>
    <property type="evidence" value="ECO:0007669"/>
    <property type="project" value="TreeGrafter"/>
</dbReference>
<keyword evidence="1" id="KW-0285">Flavoprotein</keyword>
<dbReference type="Proteomes" id="UP000070444">
    <property type="component" value="Unassembled WGS sequence"/>
</dbReference>
<dbReference type="EMBL" id="KQ965057">
    <property type="protein sequence ID" value="KXN64935.1"/>
    <property type="molecule type" value="Genomic_DNA"/>
</dbReference>
<dbReference type="InterPro" id="IPR036188">
    <property type="entry name" value="FAD/NAD-bd_sf"/>
</dbReference>
<protein>
    <recommendedName>
        <fullName evidence="6">FAD/NAD(P)-binding domain-containing protein</fullName>
    </recommendedName>
</protein>
<evidence type="ECO:0000256" key="3">
    <source>
        <dbReference type="ARBA" id="ARBA00023002"/>
    </source>
</evidence>
<proteinExistence type="predicted"/>
<keyword evidence="5" id="KW-1185">Reference proteome</keyword>
<dbReference type="GO" id="GO:0005737">
    <property type="term" value="C:cytoplasm"/>
    <property type="evidence" value="ECO:0007669"/>
    <property type="project" value="TreeGrafter"/>
</dbReference>
<evidence type="ECO:0000256" key="1">
    <source>
        <dbReference type="ARBA" id="ARBA00022630"/>
    </source>
</evidence>
<dbReference type="PANTHER" id="PTHR43735:SF3">
    <property type="entry name" value="FERROPTOSIS SUPPRESSOR PROTEIN 1"/>
    <property type="match status" value="1"/>
</dbReference>
<keyword evidence="3" id="KW-0560">Oxidoreductase</keyword>
<organism evidence="4 5">
    <name type="scientific">Conidiobolus coronatus (strain ATCC 28846 / CBS 209.66 / NRRL 28638)</name>
    <name type="common">Delacroixia coronata</name>
    <dbReference type="NCBI Taxonomy" id="796925"/>
    <lineage>
        <taxon>Eukaryota</taxon>
        <taxon>Fungi</taxon>
        <taxon>Fungi incertae sedis</taxon>
        <taxon>Zoopagomycota</taxon>
        <taxon>Entomophthoromycotina</taxon>
        <taxon>Entomophthoromycetes</taxon>
        <taxon>Entomophthorales</taxon>
        <taxon>Ancylistaceae</taxon>
        <taxon>Conidiobolus</taxon>
    </lineage>
</organism>
<dbReference type="OrthoDB" id="202203at2759"/>
<gene>
    <name evidence="4" type="ORF">CONCODRAFT_13666</name>
</gene>
<dbReference type="AlphaFoldDB" id="A0A137NQ96"/>
<sequence length="139" mass="15881">MNVTRGLTKIGVIGGNFGGLGFVTALVKTLDLKEYNIEVTIFDKRDGFCYLIGATEAFVDEKIAAILWCNHSELYWYKNPNIKFKYLKVTRVKEHSIETEDAEVENFDFIVVATGSSRSEPITLRSNNLNEYTHEYKIM</sequence>
<evidence type="ECO:0008006" key="6">
    <source>
        <dbReference type="Google" id="ProtNLM"/>
    </source>
</evidence>
<reference evidence="4 5" key="1">
    <citation type="journal article" date="2015" name="Genome Biol. Evol.">
        <title>Phylogenomic analyses indicate that early fungi evolved digesting cell walls of algal ancestors of land plants.</title>
        <authorList>
            <person name="Chang Y."/>
            <person name="Wang S."/>
            <person name="Sekimoto S."/>
            <person name="Aerts A.L."/>
            <person name="Choi C."/>
            <person name="Clum A."/>
            <person name="LaButti K.M."/>
            <person name="Lindquist E.A."/>
            <person name="Yee Ngan C."/>
            <person name="Ohm R.A."/>
            <person name="Salamov A.A."/>
            <person name="Grigoriev I.V."/>
            <person name="Spatafora J.W."/>
            <person name="Berbee M.L."/>
        </authorList>
    </citation>
    <scope>NUCLEOTIDE SEQUENCE [LARGE SCALE GENOMIC DNA]</scope>
    <source>
        <strain evidence="4 5">NRRL 28638</strain>
    </source>
</reference>
<dbReference type="GO" id="GO:0050660">
    <property type="term" value="F:flavin adenine dinucleotide binding"/>
    <property type="evidence" value="ECO:0007669"/>
    <property type="project" value="TreeGrafter"/>
</dbReference>
<dbReference type="STRING" id="796925.A0A137NQ96"/>
<name>A0A137NQ96_CONC2</name>
<feature type="non-terminal residue" evidence="4">
    <location>
        <position position="139"/>
    </location>
</feature>
<dbReference type="SUPFAM" id="SSF51905">
    <property type="entry name" value="FAD/NAD(P)-binding domain"/>
    <property type="match status" value="1"/>
</dbReference>